<evidence type="ECO:0000256" key="2">
    <source>
        <dbReference type="ARBA" id="ARBA00023136"/>
    </source>
</evidence>
<keyword evidence="3" id="KW-0998">Cell outer membrane</keyword>
<protein>
    <recommendedName>
        <fullName evidence="5">Outer membrane protein beta-barrel domain-containing protein</fullName>
    </recommendedName>
</protein>
<dbReference type="GO" id="GO:0009279">
    <property type="term" value="C:cell outer membrane"/>
    <property type="evidence" value="ECO:0007669"/>
    <property type="project" value="UniProtKB-SubCell"/>
</dbReference>
<proteinExistence type="predicted"/>
<dbReference type="PANTHER" id="PTHR40980">
    <property type="entry name" value="PLUG DOMAIN-CONTAINING PROTEIN"/>
    <property type="match status" value="1"/>
</dbReference>
<accession>A0A916JCY1</accession>
<keyword evidence="7" id="KW-1185">Reference proteome</keyword>
<evidence type="ECO:0000313" key="6">
    <source>
        <dbReference type="EMBL" id="CAG5003477.1"/>
    </source>
</evidence>
<dbReference type="Pfam" id="PF14905">
    <property type="entry name" value="OMP_b-brl_3"/>
    <property type="match status" value="1"/>
</dbReference>
<dbReference type="RefSeq" id="WP_215239698.1">
    <property type="nucleotide sequence ID" value="NZ_CAJRAF010000002.1"/>
</dbReference>
<dbReference type="InterPro" id="IPR041700">
    <property type="entry name" value="OMP_b-brl_3"/>
</dbReference>
<dbReference type="Gene3D" id="2.170.130.10">
    <property type="entry name" value="TonB-dependent receptor, plug domain"/>
    <property type="match status" value="1"/>
</dbReference>
<dbReference type="AlphaFoldDB" id="A0A916JCY1"/>
<comment type="subcellular location">
    <subcellularLocation>
        <location evidence="1">Cell outer membrane</location>
    </subcellularLocation>
</comment>
<sequence>MKLILLNLLLLAGAFLFSGSVAVAQSPVTGYEIAGYIADSASQKKLDFITVNLMADKNTVVKVDYSKADGSFSFSGIKPAKYTVAIVGVGYRTKILVADLTDSTQKVLELGQVKISTLAVGLKEVTVTATKPVVTQEVDRISYDMQADPESKVFSVLEMMRKVPLLSLDSDDNIALKGNTDFKILINGKPSSMVERSYKEILRSMPASSIVRIEVITTPPAKYDAEGLAGIINIITNKKIDNGYNGSINVNERFPVGGPGAGGSFSAKLGKLGMSAFGGASIYNTPLISNINTRNTTGTEPTLLTQNGSNRSDSRGAYLGYELTYEIDTLNLLSGQFNINGNSYDGLANQKSILTSVNGVLQNYLLSNNNHGNGNGWDGALNYQRTSRADKNRLLTFSYRYFTYNNNQRNNLSITQRLNYDMPDYRQINDQHFAEQTFQVDYVYPVKKITIEAGLKAIMRDNQSDFQNWSENDETGEYEIQPGLSNKFKNTQNVFGAYNTYQYNFKNWSIKAGARIEETVIRANFISTDSKVTRDYFNVIPSVSVNRKLKGNSAINLGYTQRIQRPGIYQLNPFVDKSNPNFERTGNPDLRPANVNDLQLAYNWSKKLSVNVGLGFTFFKDLIFPVSVYDSTTNITRTSFGNTGTAKLPQANLNINYPITKRWNFSMNTRAAYGMVEGVVNNILIKNKGLMYQLSFSTGYRLEHDWRVNANLNANGPSLQFQGTSNTMLSTSFSVSKDLLKDKLSFSASISNPFNKFRKDHREVFGPDFTQYTDRRDYFRSGNLSLNYKFGKLKDAIKKNKRGIRNDDVQNGN</sequence>
<reference evidence="6" key="1">
    <citation type="submission" date="2021-04" db="EMBL/GenBank/DDBJ databases">
        <authorList>
            <person name="Rodrigo-Torres L."/>
            <person name="Arahal R. D."/>
            <person name="Lucena T."/>
        </authorList>
    </citation>
    <scope>NUCLEOTIDE SEQUENCE</scope>
    <source>
        <strain evidence="6">CECT 9275</strain>
    </source>
</reference>
<evidence type="ECO:0000256" key="3">
    <source>
        <dbReference type="ARBA" id="ARBA00023237"/>
    </source>
</evidence>
<feature type="signal peptide" evidence="4">
    <location>
        <begin position="1"/>
        <end position="24"/>
    </location>
</feature>
<gene>
    <name evidence="6" type="ORF">DYBT9275_03162</name>
</gene>
<evidence type="ECO:0000259" key="5">
    <source>
        <dbReference type="Pfam" id="PF14905"/>
    </source>
</evidence>
<dbReference type="EMBL" id="CAJRAF010000002">
    <property type="protein sequence ID" value="CAG5003477.1"/>
    <property type="molecule type" value="Genomic_DNA"/>
</dbReference>
<dbReference type="Proteomes" id="UP000680038">
    <property type="component" value="Unassembled WGS sequence"/>
</dbReference>
<dbReference type="SUPFAM" id="SSF49478">
    <property type="entry name" value="Cna protein B-type domain"/>
    <property type="match status" value="1"/>
</dbReference>
<dbReference type="SUPFAM" id="SSF56935">
    <property type="entry name" value="Porins"/>
    <property type="match status" value="1"/>
</dbReference>
<evidence type="ECO:0000256" key="4">
    <source>
        <dbReference type="SAM" id="SignalP"/>
    </source>
</evidence>
<dbReference type="Gene3D" id="2.40.170.20">
    <property type="entry name" value="TonB-dependent receptor, beta-barrel domain"/>
    <property type="match status" value="1"/>
</dbReference>
<feature type="domain" description="Outer membrane protein beta-barrel" evidence="5">
    <location>
        <begin position="390"/>
        <end position="788"/>
    </location>
</feature>
<evidence type="ECO:0000256" key="1">
    <source>
        <dbReference type="ARBA" id="ARBA00004442"/>
    </source>
</evidence>
<organism evidence="6 7">
    <name type="scientific">Dyadobacter helix</name>
    <dbReference type="NCBI Taxonomy" id="2822344"/>
    <lineage>
        <taxon>Bacteria</taxon>
        <taxon>Pseudomonadati</taxon>
        <taxon>Bacteroidota</taxon>
        <taxon>Cytophagia</taxon>
        <taxon>Cytophagales</taxon>
        <taxon>Spirosomataceae</taxon>
        <taxon>Dyadobacter</taxon>
    </lineage>
</organism>
<evidence type="ECO:0000313" key="7">
    <source>
        <dbReference type="Proteomes" id="UP000680038"/>
    </source>
</evidence>
<name>A0A916JCY1_9BACT</name>
<comment type="caution">
    <text evidence="6">The sequence shown here is derived from an EMBL/GenBank/DDBJ whole genome shotgun (WGS) entry which is preliminary data.</text>
</comment>
<dbReference type="InterPro" id="IPR037066">
    <property type="entry name" value="Plug_dom_sf"/>
</dbReference>
<keyword evidence="4" id="KW-0732">Signal</keyword>
<dbReference type="PANTHER" id="PTHR40980:SF4">
    <property type="entry name" value="TONB-DEPENDENT RECEPTOR-LIKE BETA-BARREL DOMAIN-CONTAINING PROTEIN"/>
    <property type="match status" value="1"/>
</dbReference>
<feature type="chain" id="PRO_5037644860" description="Outer membrane protein beta-barrel domain-containing protein" evidence="4">
    <location>
        <begin position="25"/>
        <end position="813"/>
    </location>
</feature>
<dbReference type="InterPro" id="IPR036942">
    <property type="entry name" value="Beta-barrel_TonB_sf"/>
</dbReference>
<keyword evidence="2" id="KW-0472">Membrane</keyword>